<dbReference type="Gene3D" id="3.40.50.300">
    <property type="entry name" value="P-loop containing nucleotide triphosphate hydrolases"/>
    <property type="match status" value="1"/>
</dbReference>
<gene>
    <name evidence="4" type="ORF">SAMN06264855_11311</name>
</gene>
<protein>
    <submittedName>
        <fullName evidence="4">Type II/IV secretion system protein</fullName>
    </submittedName>
</protein>
<dbReference type="InterPro" id="IPR001482">
    <property type="entry name" value="T2SS/T4SS_dom"/>
</dbReference>
<comment type="similarity">
    <text evidence="1">Belongs to the GSP E family.</text>
</comment>
<organism evidence="4 5">
    <name type="scientific">Halorubrum vacuolatum</name>
    <name type="common">Natronobacterium vacuolatum</name>
    <dbReference type="NCBI Taxonomy" id="63740"/>
    <lineage>
        <taxon>Archaea</taxon>
        <taxon>Methanobacteriati</taxon>
        <taxon>Methanobacteriota</taxon>
        <taxon>Stenosarchaea group</taxon>
        <taxon>Halobacteria</taxon>
        <taxon>Halobacteriales</taxon>
        <taxon>Haloferacaceae</taxon>
        <taxon>Halorubrum</taxon>
    </lineage>
</organism>
<feature type="domain" description="Bacterial type II secretion system protein E" evidence="3">
    <location>
        <begin position="4"/>
        <end position="111"/>
    </location>
</feature>
<sequence>MPFIPFDDRPISIDEGSREVQLPHETGISLTTREHENPYKAVSMADLMTETNYLNPDVEVIAEINTAESFETFGELLNTGHGVIGTTHAEDVETLVNRVIEQGLAAYLLREIDVVVFPHHVEGKRYVTQVVELLSGSEYDSLAPETKRGRDGRPKHGGAGTIEKGDATIHYNTIAWREPDGTFRFVGNPERTAHDGSVKTPDHTARSRHHVFTRLAERTDRDLEAVKEEYVRKHRYVRYLVRDGVTDFEELFEFLSDLRTDEAATVERAARTMRGRP</sequence>
<dbReference type="Proteomes" id="UP000198397">
    <property type="component" value="Unassembled WGS sequence"/>
</dbReference>
<dbReference type="Pfam" id="PF00437">
    <property type="entry name" value="T2SSE"/>
    <property type="match status" value="1"/>
</dbReference>
<proteinExistence type="inferred from homology"/>
<reference evidence="4 5" key="1">
    <citation type="submission" date="2017-06" db="EMBL/GenBank/DDBJ databases">
        <authorList>
            <person name="Kim H.J."/>
            <person name="Triplett B.A."/>
        </authorList>
    </citation>
    <scope>NUCLEOTIDE SEQUENCE [LARGE SCALE GENOMIC DNA]</scope>
    <source>
        <strain evidence="4 5">DSM 8800</strain>
    </source>
</reference>
<evidence type="ECO:0000259" key="3">
    <source>
        <dbReference type="Pfam" id="PF00437"/>
    </source>
</evidence>
<accession>A0A238X3Q2</accession>
<evidence type="ECO:0000256" key="1">
    <source>
        <dbReference type="ARBA" id="ARBA00006611"/>
    </source>
</evidence>
<keyword evidence="5" id="KW-1185">Reference proteome</keyword>
<dbReference type="SUPFAM" id="SSF52540">
    <property type="entry name" value="P-loop containing nucleoside triphosphate hydrolases"/>
    <property type="match status" value="1"/>
</dbReference>
<dbReference type="OrthoDB" id="262046at2157"/>
<dbReference type="PANTHER" id="PTHR30486:SF14">
    <property type="entry name" value="FLAGELLA ACCESSORY PROTEIN I"/>
    <property type="match status" value="1"/>
</dbReference>
<evidence type="ECO:0000313" key="4">
    <source>
        <dbReference type="EMBL" id="SNR53231.1"/>
    </source>
</evidence>
<evidence type="ECO:0000313" key="5">
    <source>
        <dbReference type="Proteomes" id="UP000198397"/>
    </source>
</evidence>
<feature type="region of interest" description="Disordered" evidence="2">
    <location>
        <begin position="142"/>
        <end position="163"/>
    </location>
</feature>
<dbReference type="EMBL" id="FZNQ01000013">
    <property type="protein sequence ID" value="SNR53231.1"/>
    <property type="molecule type" value="Genomic_DNA"/>
</dbReference>
<dbReference type="PANTHER" id="PTHR30486">
    <property type="entry name" value="TWITCHING MOTILITY PROTEIN PILT"/>
    <property type="match status" value="1"/>
</dbReference>
<dbReference type="AlphaFoldDB" id="A0A238X3Q2"/>
<dbReference type="InterPro" id="IPR027417">
    <property type="entry name" value="P-loop_NTPase"/>
</dbReference>
<name>A0A238X3Q2_HALVU</name>
<feature type="compositionally biased region" description="Basic and acidic residues" evidence="2">
    <location>
        <begin position="145"/>
        <end position="154"/>
    </location>
</feature>
<dbReference type="GO" id="GO:0016887">
    <property type="term" value="F:ATP hydrolysis activity"/>
    <property type="evidence" value="ECO:0007669"/>
    <property type="project" value="InterPro"/>
</dbReference>
<evidence type="ECO:0000256" key="2">
    <source>
        <dbReference type="SAM" id="MobiDB-lite"/>
    </source>
</evidence>
<dbReference type="InterPro" id="IPR050921">
    <property type="entry name" value="T4SS_GSP_E_ATPase"/>
</dbReference>